<dbReference type="InterPro" id="IPR002078">
    <property type="entry name" value="Sigma_54_int"/>
</dbReference>
<keyword evidence="3" id="KW-0805">Transcription regulation</keyword>
<dbReference type="SMART" id="SM00382">
    <property type="entry name" value="AAA"/>
    <property type="match status" value="1"/>
</dbReference>
<keyword evidence="2" id="KW-0067">ATP-binding</keyword>
<feature type="domain" description="Sigma-54 factor interaction" evidence="6">
    <location>
        <begin position="196"/>
        <end position="425"/>
    </location>
</feature>
<evidence type="ECO:0000259" key="6">
    <source>
        <dbReference type="PROSITE" id="PS50045"/>
    </source>
</evidence>
<dbReference type="SMART" id="SM00065">
    <property type="entry name" value="GAF"/>
    <property type="match status" value="1"/>
</dbReference>
<dbReference type="GO" id="GO:0005524">
    <property type="term" value="F:ATP binding"/>
    <property type="evidence" value="ECO:0007669"/>
    <property type="project" value="UniProtKB-KW"/>
</dbReference>
<dbReference type="SUPFAM" id="SSF46689">
    <property type="entry name" value="Homeodomain-like"/>
    <property type="match status" value="1"/>
</dbReference>
<dbReference type="Gene3D" id="3.40.50.300">
    <property type="entry name" value="P-loop containing nucleotide triphosphate hydrolases"/>
    <property type="match status" value="1"/>
</dbReference>
<sequence length="518" mass="56232">MVLNAQTHSALLDIALDLSAAMPSQRRYQRLIETVASVFPCDAAALLIVQNRALVPVALHGIAPELIGQAFEPSAHPRLERIMSSQEPVRFEYDSDLPDPFDGHLAVDIERSLDVHACIGCSLYAEGELVGVLTVDALAQGAFDQLSDELLATFSALAAVALKNANLVDALQRMGQQQQAVARELVQEARLREGEIVGDSAPIQQLKDNIARVAASQLSVLITGETGTGKELVARTLHAQSSRAQAALVHVNCAALPESVAESELFGHVKGAFTGANQARMGKFELANGGTLFLDEVGELSLAIQAKLLRALQQGEVQRVGADANVTVNVRIIAATNRDLQEEVRQGRFRADLYHRLCVYPVKVPALKEHIEDIPLLAGHFLQQAQHKLGIEQIVLHPNALKAMQEYDWPGNVRELEHLMLRAGLKARQGANGRVRIDLEHLEIAVGSTTPEQAPLSNENAVAPIAANGLRDAVDQFQCQIIANTLSKNQGNWAQTARDLQLDRGNLFRLAKRLGLKD</sequence>
<dbReference type="PANTHER" id="PTHR32071:SF35">
    <property type="entry name" value="ANAEROBIC NITRIC OXIDE REDUCTASE TRANSCRIPTION REGULATOR NORR"/>
    <property type="match status" value="1"/>
</dbReference>
<comment type="caution">
    <text evidence="7">The sequence shown here is derived from an EMBL/GenBank/DDBJ whole genome shotgun (WGS) entry which is preliminary data.</text>
</comment>
<gene>
    <name evidence="7" type="primary">norR2</name>
    <name evidence="7" type="ORF">GCM10007895_19770</name>
</gene>
<proteinExistence type="predicted"/>
<dbReference type="SUPFAM" id="SSF55781">
    <property type="entry name" value="GAF domain-like"/>
    <property type="match status" value="1"/>
</dbReference>
<organism evidence="7 8">
    <name type="scientific">Paraferrimonas sedimenticola</name>
    <dbReference type="NCBI Taxonomy" id="375674"/>
    <lineage>
        <taxon>Bacteria</taxon>
        <taxon>Pseudomonadati</taxon>
        <taxon>Pseudomonadota</taxon>
        <taxon>Gammaproteobacteria</taxon>
        <taxon>Alteromonadales</taxon>
        <taxon>Ferrimonadaceae</taxon>
        <taxon>Paraferrimonas</taxon>
    </lineage>
</organism>
<reference evidence="7" key="2">
    <citation type="submission" date="2023-01" db="EMBL/GenBank/DDBJ databases">
        <title>Draft genome sequence of Paraferrimonas sedimenticola strain NBRC 101628.</title>
        <authorList>
            <person name="Sun Q."/>
            <person name="Mori K."/>
        </authorList>
    </citation>
    <scope>NUCLEOTIDE SEQUENCE</scope>
    <source>
        <strain evidence="7">NBRC 101628</strain>
    </source>
</reference>
<dbReference type="InterPro" id="IPR003018">
    <property type="entry name" value="GAF"/>
</dbReference>
<dbReference type="FunFam" id="3.40.50.300:FF:000006">
    <property type="entry name" value="DNA-binding transcriptional regulator NtrC"/>
    <property type="match status" value="1"/>
</dbReference>
<dbReference type="InterPro" id="IPR027417">
    <property type="entry name" value="P-loop_NTPase"/>
</dbReference>
<dbReference type="Gene3D" id="1.10.10.60">
    <property type="entry name" value="Homeodomain-like"/>
    <property type="match status" value="1"/>
</dbReference>
<evidence type="ECO:0000313" key="8">
    <source>
        <dbReference type="Proteomes" id="UP001161422"/>
    </source>
</evidence>
<dbReference type="GO" id="GO:0003677">
    <property type="term" value="F:DNA binding"/>
    <property type="evidence" value="ECO:0007669"/>
    <property type="project" value="UniProtKB-KW"/>
</dbReference>
<dbReference type="InterPro" id="IPR025944">
    <property type="entry name" value="Sigma_54_int_dom_CS"/>
</dbReference>
<evidence type="ECO:0000313" key="7">
    <source>
        <dbReference type="EMBL" id="GLP96671.1"/>
    </source>
</evidence>
<evidence type="ECO:0000256" key="4">
    <source>
        <dbReference type="ARBA" id="ARBA00023125"/>
    </source>
</evidence>
<accession>A0AA37VXD1</accession>
<dbReference type="EMBL" id="BSNC01000005">
    <property type="protein sequence ID" value="GLP96671.1"/>
    <property type="molecule type" value="Genomic_DNA"/>
</dbReference>
<dbReference type="PROSITE" id="PS50045">
    <property type="entry name" value="SIGMA54_INTERACT_4"/>
    <property type="match status" value="1"/>
</dbReference>
<dbReference type="NCBIfam" id="NF003451">
    <property type="entry name" value="PRK05022.1"/>
    <property type="match status" value="1"/>
</dbReference>
<evidence type="ECO:0000256" key="3">
    <source>
        <dbReference type="ARBA" id="ARBA00023015"/>
    </source>
</evidence>
<dbReference type="InterPro" id="IPR003593">
    <property type="entry name" value="AAA+_ATPase"/>
</dbReference>
<dbReference type="PANTHER" id="PTHR32071">
    <property type="entry name" value="TRANSCRIPTIONAL REGULATORY PROTEIN"/>
    <property type="match status" value="1"/>
</dbReference>
<dbReference type="Pfam" id="PF25601">
    <property type="entry name" value="AAA_lid_14"/>
    <property type="match status" value="1"/>
</dbReference>
<dbReference type="CDD" id="cd00009">
    <property type="entry name" value="AAA"/>
    <property type="match status" value="1"/>
</dbReference>
<dbReference type="AlphaFoldDB" id="A0AA37VXD1"/>
<keyword evidence="8" id="KW-1185">Reference proteome</keyword>
<dbReference type="Pfam" id="PF01590">
    <property type="entry name" value="GAF"/>
    <property type="match status" value="1"/>
</dbReference>
<name>A0AA37VXD1_9GAMM</name>
<dbReference type="Gene3D" id="3.30.450.40">
    <property type="match status" value="1"/>
</dbReference>
<dbReference type="InterPro" id="IPR029016">
    <property type="entry name" value="GAF-like_dom_sf"/>
</dbReference>
<dbReference type="GO" id="GO:0006355">
    <property type="term" value="P:regulation of DNA-templated transcription"/>
    <property type="evidence" value="ECO:0007669"/>
    <property type="project" value="InterPro"/>
</dbReference>
<dbReference type="InterPro" id="IPR058031">
    <property type="entry name" value="AAA_lid_NorR"/>
</dbReference>
<dbReference type="Pfam" id="PF00158">
    <property type="entry name" value="Sigma54_activat"/>
    <property type="match status" value="1"/>
</dbReference>
<dbReference type="PROSITE" id="PS00675">
    <property type="entry name" value="SIGMA54_INTERACT_1"/>
    <property type="match status" value="1"/>
</dbReference>
<dbReference type="InterPro" id="IPR025943">
    <property type="entry name" value="Sigma_54_int_dom_ATP-bd_2"/>
</dbReference>
<reference evidence="7" key="1">
    <citation type="journal article" date="2014" name="Int. J. Syst. Evol. Microbiol.">
        <title>Complete genome sequence of Corynebacterium casei LMG S-19264T (=DSM 44701T), isolated from a smear-ripened cheese.</title>
        <authorList>
            <consortium name="US DOE Joint Genome Institute (JGI-PGF)"/>
            <person name="Walter F."/>
            <person name="Albersmeier A."/>
            <person name="Kalinowski J."/>
            <person name="Ruckert C."/>
        </authorList>
    </citation>
    <scope>NUCLEOTIDE SEQUENCE</scope>
    <source>
        <strain evidence="7">NBRC 101628</strain>
    </source>
</reference>
<dbReference type="PROSITE" id="PS00676">
    <property type="entry name" value="SIGMA54_INTERACT_2"/>
    <property type="match status" value="1"/>
</dbReference>
<dbReference type="InterPro" id="IPR025662">
    <property type="entry name" value="Sigma_54_int_dom_ATP-bd_1"/>
</dbReference>
<dbReference type="Gene3D" id="1.10.8.60">
    <property type="match status" value="1"/>
</dbReference>
<dbReference type="PROSITE" id="PS00688">
    <property type="entry name" value="SIGMA54_INTERACT_3"/>
    <property type="match status" value="1"/>
</dbReference>
<dbReference type="RefSeq" id="WP_281254647.1">
    <property type="nucleotide sequence ID" value="NZ_BSNC01000005.1"/>
</dbReference>
<dbReference type="Proteomes" id="UP001161422">
    <property type="component" value="Unassembled WGS sequence"/>
</dbReference>
<dbReference type="InterPro" id="IPR009057">
    <property type="entry name" value="Homeodomain-like_sf"/>
</dbReference>
<keyword evidence="5" id="KW-0804">Transcription</keyword>
<evidence type="ECO:0000256" key="2">
    <source>
        <dbReference type="ARBA" id="ARBA00022840"/>
    </source>
</evidence>
<keyword evidence="4" id="KW-0238">DNA-binding</keyword>
<protein>
    <submittedName>
        <fullName evidence="7">Anaerobic nitric oxide reductase transcription regulator</fullName>
    </submittedName>
</protein>
<evidence type="ECO:0000256" key="5">
    <source>
        <dbReference type="ARBA" id="ARBA00023163"/>
    </source>
</evidence>
<keyword evidence="1" id="KW-0547">Nucleotide-binding</keyword>
<evidence type="ECO:0000256" key="1">
    <source>
        <dbReference type="ARBA" id="ARBA00022741"/>
    </source>
</evidence>
<dbReference type="SUPFAM" id="SSF52540">
    <property type="entry name" value="P-loop containing nucleoside triphosphate hydrolases"/>
    <property type="match status" value="1"/>
</dbReference>